<evidence type="ECO:0000259" key="2">
    <source>
        <dbReference type="Pfam" id="PF12680"/>
    </source>
</evidence>
<dbReference type="KEGG" id="cart:PA27867_2416"/>
<dbReference type="EMBL" id="CP016282">
    <property type="protein sequence ID" value="ANP73366.1"/>
    <property type="molecule type" value="Genomic_DNA"/>
</dbReference>
<dbReference type="SUPFAM" id="SSF54427">
    <property type="entry name" value="NTF2-like"/>
    <property type="match status" value="1"/>
</dbReference>
<evidence type="ECO:0000256" key="1">
    <source>
        <dbReference type="SAM" id="MobiDB-lite"/>
    </source>
</evidence>
<reference evidence="3 4" key="1">
    <citation type="submission" date="2016-06" db="EMBL/GenBank/DDBJ databases">
        <title>Genome sequencing of Cryobacterium arcticum PAMC 27867.</title>
        <authorList>
            <person name="Lee J."/>
            <person name="Kim O.-S."/>
        </authorList>
    </citation>
    <scope>NUCLEOTIDE SEQUENCE [LARGE SCALE GENOMIC DNA]</scope>
    <source>
        <strain evidence="3 4">PAMC 27867</strain>
    </source>
</reference>
<dbReference type="AlphaFoldDB" id="A0A1B1BLH6"/>
<evidence type="ECO:0000313" key="4">
    <source>
        <dbReference type="Proteomes" id="UP000092582"/>
    </source>
</evidence>
<feature type="region of interest" description="Disordered" evidence="1">
    <location>
        <begin position="128"/>
        <end position="153"/>
    </location>
</feature>
<keyword evidence="4" id="KW-1185">Reference proteome</keyword>
<dbReference type="InterPro" id="IPR037401">
    <property type="entry name" value="SnoaL-like"/>
</dbReference>
<dbReference type="STRING" id="670052.PA27867_2416"/>
<dbReference type="Pfam" id="PF12680">
    <property type="entry name" value="SnoaL_2"/>
    <property type="match status" value="1"/>
</dbReference>
<accession>A0A1B1BLH6</accession>
<feature type="domain" description="SnoaL-like" evidence="2">
    <location>
        <begin position="23"/>
        <end position="111"/>
    </location>
</feature>
<dbReference type="Proteomes" id="UP000092582">
    <property type="component" value="Chromosome 1"/>
</dbReference>
<protein>
    <recommendedName>
        <fullName evidence="2">SnoaL-like domain-containing protein</fullName>
    </recommendedName>
</protein>
<proteinExistence type="predicted"/>
<name>A0A1B1BLH6_9MICO</name>
<organism evidence="3 4">
    <name type="scientific">Cryobacterium arcticum</name>
    <dbReference type="NCBI Taxonomy" id="670052"/>
    <lineage>
        <taxon>Bacteria</taxon>
        <taxon>Bacillati</taxon>
        <taxon>Actinomycetota</taxon>
        <taxon>Actinomycetes</taxon>
        <taxon>Micrococcales</taxon>
        <taxon>Microbacteriaceae</taxon>
        <taxon>Cryobacterium</taxon>
    </lineage>
</organism>
<sequence>MTVPNTPGTRAELTARISDWMNAYVTAWASNEPEEIRALFSDDARYRTEPYAEPWVGPEKIVDGWLHLADAPGSFTFEWHPLAVTDEVSVVQGTTRYATGPVYSNLWVIRFAPDGRANDFTEWWMDQAQDAENETEVEAPPTGPALDHTPPGQ</sequence>
<dbReference type="RefSeq" id="WP_066596697.1">
    <property type="nucleotide sequence ID" value="NZ_CP016282.1"/>
</dbReference>
<evidence type="ECO:0000313" key="3">
    <source>
        <dbReference type="EMBL" id="ANP73366.1"/>
    </source>
</evidence>
<dbReference type="Gene3D" id="3.10.450.50">
    <property type="match status" value="1"/>
</dbReference>
<gene>
    <name evidence="3" type="ORF">PA27867_2416</name>
</gene>
<dbReference type="InterPro" id="IPR032710">
    <property type="entry name" value="NTF2-like_dom_sf"/>
</dbReference>